<evidence type="ECO:0000313" key="7">
    <source>
        <dbReference type="Proteomes" id="UP000466332"/>
    </source>
</evidence>
<dbReference type="EMBL" id="WWCS01000009">
    <property type="protein sequence ID" value="MYN40801.1"/>
    <property type="molecule type" value="Genomic_DNA"/>
</dbReference>
<keyword evidence="7" id="KW-1185">Reference proteome</keyword>
<evidence type="ECO:0000256" key="3">
    <source>
        <dbReference type="ARBA" id="ARBA00022801"/>
    </source>
</evidence>
<feature type="domain" description="SIS" evidence="5">
    <location>
        <begin position="220"/>
        <end position="367"/>
    </location>
</feature>
<dbReference type="Proteomes" id="UP000466332">
    <property type="component" value="Unassembled WGS sequence"/>
</dbReference>
<feature type="domain" description="SIS" evidence="5">
    <location>
        <begin position="53"/>
        <end position="203"/>
    </location>
</feature>
<evidence type="ECO:0000259" key="5">
    <source>
        <dbReference type="PROSITE" id="PS51464"/>
    </source>
</evidence>
<dbReference type="InterPro" id="IPR035464">
    <property type="entry name" value="SIS_AgaS"/>
</dbReference>
<dbReference type="CDD" id="cd05010">
    <property type="entry name" value="SIS_AgaS_like"/>
    <property type="match status" value="1"/>
</dbReference>
<dbReference type="PANTHER" id="PTHR32502:SF3">
    <property type="entry name" value="D-GALACTOSAMINE-6-PHOSPHATE DEAMINASE AGAS-RELATED"/>
    <property type="match status" value="1"/>
</dbReference>
<gene>
    <name evidence="6" type="ORF">GTP55_15655</name>
</gene>
<sequence>MLVADKEIFGFGVDRLDAAGGGQTAREIAQQPTVWPQIDALVGSQRAALDAFLNPLLARADLRIVLTGAGTSAFLGECLAPALLGKGLRAEAVPTTDLVSGPLRFLQPAVPTLMVSFARSGSSPESTAAVALADQLVNDVYHLVITCNADGALYRMAQGRADAFAILLPDATHDRGFAMTTSFTSMLLTAALAFRVLTVGDTAAASNAASRVQAAELPLLQALVARQFQRVVYLGSNELRGLAREASLKLLELTDGRVVALFDSPLGFRHGPKTVVDADTLVVVLLSNDPYARRYDLDLLRELRNDGRAGRVLALSGRADAELGSDGVVLEGAEQAADLALALPYILFCQSFALLQSLAQGIRPDTPSASGTVNRVVQGVTIYPFSGDEHVPRG</sequence>
<accession>A0ABW9WI07</accession>
<name>A0ABW9WI07_9BURK</name>
<keyword evidence="3" id="KW-0378">Hydrolase</keyword>
<dbReference type="InterPro" id="IPR035466">
    <property type="entry name" value="GlmS/AgaS_SIS"/>
</dbReference>
<dbReference type="SUPFAM" id="SSF53697">
    <property type="entry name" value="SIS domain"/>
    <property type="match status" value="1"/>
</dbReference>
<protein>
    <submittedName>
        <fullName evidence="6">SIS domain-containing protein</fullName>
    </submittedName>
</protein>
<dbReference type="InterPro" id="IPR050303">
    <property type="entry name" value="GatZ_KbaZ_carbometab"/>
</dbReference>
<evidence type="ECO:0000256" key="2">
    <source>
        <dbReference type="ARBA" id="ARBA00022737"/>
    </source>
</evidence>
<evidence type="ECO:0000256" key="1">
    <source>
        <dbReference type="ARBA" id="ARBA00007748"/>
    </source>
</evidence>
<proteinExistence type="inferred from homology"/>
<keyword evidence="2" id="KW-0677">Repeat</keyword>
<comment type="catalytic activity">
    <reaction evidence="4">
        <text>D-galactosamine 6-phosphate + H2O = D-tagatopyranose 1-phosphate + NH4(+)</text>
        <dbReference type="Rhea" id="RHEA:47680"/>
        <dbReference type="ChEBI" id="CHEBI:15377"/>
        <dbReference type="ChEBI" id="CHEBI:28938"/>
        <dbReference type="ChEBI" id="CHEBI:71674"/>
        <dbReference type="ChEBI" id="CHEBI:138150"/>
    </reaction>
</comment>
<dbReference type="InterPro" id="IPR001347">
    <property type="entry name" value="SIS_dom"/>
</dbReference>
<dbReference type="RefSeq" id="WP_161045797.1">
    <property type="nucleotide sequence ID" value="NZ_WWCS01000009.1"/>
</dbReference>
<evidence type="ECO:0000313" key="6">
    <source>
        <dbReference type="EMBL" id="MYN40801.1"/>
    </source>
</evidence>
<dbReference type="InterPro" id="IPR046348">
    <property type="entry name" value="SIS_dom_sf"/>
</dbReference>
<comment type="caution">
    <text evidence="6">The sequence shown here is derived from an EMBL/GenBank/DDBJ whole genome shotgun (WGS) entry which is preliminary data.</text>
</comment>
<organism evidence="6 7">
    <name type="scientific">Duganella margarita</name>
    <dbReference type="NCBI Taxonomy" id="2692170"/>
    <lineage>
        <taxon>Bacteria</taxon>
        <taxon>Pseudomonadati</taxon>
        <taxon>Pseudomonadota</taxon>
        <taxon>Betaproteobacteria</taxon>
        <taxon>Burkholderiales</taxon>
        <taxon>Oxalobacteraceae</taxon>
        <taxon>Telluria group</taxon>
        <taxon>Duganella</taxon>
    </lineage>
</organism>
<dbReference type="PROSITE" id="PS51464">
    <property type="entry name" value="SIS"/>
    <property type="match status" value="2"/>
</dbReference>
<dbReference type="Gene3D" id="3.40.50.10490">
    <property type="entry name" value="Glucose-6-phosphate isomerase like protein, domain 1"/>
    <property type="match status" value="2"/>
</dbReference>
<dbReference type="CDD" id="cd05008">
    <property type="entry name" value="SIS_GlmS_GlmD_1"/>
    <property type="match status" value="1"/>
</dbReference>
<dbReference type="Pfam" id="PF01380">
    <property type="entry name" value="SIS"/>
    <property type="match status" value="1"/>
</dbReference>
<dbReference type="PANTHER" id="PTHR32502">
    <property type="entry name" value="N-ACETYLGALACTOSAMINE PERMEASE II COMPONENT-RELATED"/>
    <property type="match status" value="1"/>
</dbReference>
<comment type="similarity">
    <text evidence="1">Belongs to the SIS family. AgaS subfamily.</text>
</comment>
<reference evidence="6 7" key="1">
    <citation type="submission" date="2019-12" db="EMBL/GenBank/DDBJ databases">
        <title>Novel species isolated from a subtropical stream in China.</title>
        <authorList>
            <person name="Lu H."/>
        </authorList>
    </citation>
    <scope>NUCLEOTIDE SEQUENCE [LARGE SCALE GENOMIC DNA]</scope>
    <source>
        <strain evidence="6 7">FT109W</strain>
    </source>
</reference>
<evidence type="ECO:0000256" key="4">
    <source>
        <dbReference type="ARBA" id="ARBA00029292"/>
    </source>
</evidence>